<keyword evidence="2" id="KW-1185">Reference proteome</keyword>
<reference evidence="1 2" key="1">
    <citation type="submission" date="2023-03" db="EMBL/GenBank/DDBJ databases">
        <title>WGS of Gossypium arboreum.</title>
        <authorList>
            <person name="Yu D."/>
        </authorList>
    </citation>
    <scope>NUCLEOTIDE SEQUENCE [LARGE SCALE GENOMIC DNA]</scope>
    <source>
        <tissue evidence="1">Leaf</tissue>
    </source>
</reference>
<evidence type="ECO:0000313" key="1">
    <source>
        <dbReference type="EMBL" id="KAK5840667.1"/>
    </source>
</evidence>
<proteinExistence type="predicted"/>
<dbReference type="EMBL" id="JARKNE010000003">
    <property type="protein sequence ID" value="KAK5840667.1"/>
    <property type="molecule type" value="Genomic_DNA"/>
</dbReference>
<name>A0ABR0QP89_GOSAR</name>
<evidence type="ECO:0000313" key="2">
    <source>
        <dbReference type="Proteomes" id="UP001358586"/>
    </source>
</evidence>
<accession>A0ABR0QP89</accession>
<comment type="caution">
    <text evidence="1">The sequence shown here is derived from an EMBL/GenBank/DDBJ whole genome shotgun (WGS) entry which is preliminary data.</text>
</comment>
<sequence>MFHGPILVKEVDVDSRLRYRGVGHGFVGYGHGLPIEYFHELFHVSIGKFVGKPIKVDFSLIGFNTTLAT</sequence>
<organism evidence="1 2">
    <name type="scientific">Gossypium arboreum</name>
    <name type="common">Tree cotton</name>
    <name type="synonym">Gossypium nanking</name>
    <dbReference type="NCBI Taxonomy" id="29729"/>
    <lineage>
        <taxon>Eukaryota</taxon>
        <taxon>Viridiplantae</taxon>
        <taxon>Streptophyta</taxon>
        <taxon>Embryophyta</taxon>
        <taxon>Tracheophyta</taxon>
        <taxon>Spermatophyta</taxon>
        <taxon>Magnoliopsida</taxon>
        <taxon>eudicotyledons</taxon>
        <taxon>Gunneridae</taxon>
        <taxon>Pentapetalae</taxon>
        <taxon>rosids</taxon>
        <taxon>malvids</taxon>
        <taxon>Malvales</taxon>
        <taxon>Malvaceae</taxon>
        <taxon>Malvoideae</taxon>
        <taxon>Gossypium</taxon>
    </lineage>
</organism>
<gene>
    <name evidence="1" type="ORF">PVK06_009570</name>
</gene>
<protein>
    <submittedName>
        <fullName evidence="1">Uncharacterized protein</fullName>
    </submittedName>
</protein>
<dbReference type="Proteomes" id="UP001358586">
    <property type="component" value="Chromosome 3"/>
</dbReference>